<accession>A0ABU6VUU5</accession>
<organism evidence="1 2">
    <name type="scientific">Stylosanthes scabra</name>
    <dbReference type="NCBI Taxonomy" id="79078"/>
    <lineage>
        <taxon>Eukaryota</taxon>
        <taxon>Viridiplantae</taxon>
        <taxon>Streptophyta</taxon>
        <taxon>Embryophyta</taxon>
        <taxon>Tracheophyta</taxon>
        <taxon>Spermatophyta</taxon>
        <taxon>Magnoliopsida</taxon>
        <taxon>eudicotyledons</taxon>
        <taxon>Gunneridae</taxon>
        <taxon>Pentapetalae</taxon>
        <taxon>rosids</taxon>
        <taxon>fabids</taxon>
        <taxon>Fabales</taxon>
        <taxon>Fabaceae</taxon>
        <taxon>Papilionoideae</taxon>
        <taxon>50 kb inversion clade</taxon>
        <taxon>dalbergioids sensu lato</taxon>
        <taxon>Dalbergieae</taxon>
        <taxon>Pterocarpus clade</taxon>
        <taxon>Stylosanthes</taxon>
    </lineage>
</organism>
<keyword evidence="2" id="KW-1185">Reference proteome</keyword>
<dbReference type="EMBL" id="JASCZI010152628">
    <property type="protein sequence ID" value="MED6176443.1"/>
    <property type="molecule type" value="Genomic_DNA"/>
</dbReference>
<reference evidence="1 2" key="1">
    <citation type="journal article" date="2023" name="Plants (Basel)">
        <title>Bridging the Gap: Combining Genomics and Transcriptomics Approaches to Understand Stylosanthes scabra, an Orphan Legume from the Brazilian Caatinga.</title>
        <authorList>
            <person name="Ferreira-Neto J.R.C."/>
            <person name="da Silva M.D."/>
            <person name="Binneck E."/>
            <person name="de Melo N.F."/>
            <person name="da Silva R.H."/>
            <person name="de Melo A.L.T.M."/>
            <person name="Pandolfi V."/>
            <person name="Bustamante F.O."/>
            <person name="Brasileiro-Vidal A.C."/>
            <person name="Benko-Iseppon A.M."/>
        </authorList>
    </citation>
    <scope>NUCLEOTIDE SEQUENCE [LARGE SCALE GENOMIC DNA]</scope>
    <source>
        <tissue evidence="1">Leaves</tissue>
    </source>
</reference>
<name>A0ABU6VUU5_9FABA</name>
<evidence type="ECO:0000313" key="2">
    <source>
        <dbReference type="Proteomes" id="UP001341840"/>
    </source>
</evidence>
<comment type="caution">
    <text evidence="1">The sequence shown here is derived from an EMBL/GenBank/DDBJ whole genome shotgun (WGS) entry which is preliminary data.</text>
</comment>
<dbReference type="Proteomes" id="UP001341840">
    <property type="component" value="Unassembled WGS sequence"/>
</dbReference>
<evidence type="ECO:0000313" key="1">
    <source>
        <dbReference type="EMBL" id="MED6176443.1"/>
    </source>
</evidence>
<sequence length="171" mass="18607">MAGSWPRNVEFPFYPSLNCILMLSRGRAMRGARGRGRLLLRHQAYVGAAARSGPCSCVVAVDFLFHLKGAAAAAVGRGRAATISKRWNLGHSPANMWESIDEGILFSMNFIVKNCLIKKLEGQIQSLCVRTKGASAYALPCLGHYVLAGTGPYAYAPKGPMRTHQWPNLCL</sequence>
<protein>
    <submittedName>
        <fullName evidence="1">Uncharacterized protein</fullName>
    </submittedName>
</protein>
<gene>
    <name evidence="1" type="ORF">PIB30_088277</name>
</gene>
<proteinExistence type="predicted"/>